<evidence type="ECO:0000313" key="5">
    <source>
        <dbReference type="EMBL" id="GAD66749.1"/>
    </source>
</evidence>
<dbReference type="Pfam" id="PF02311">
    <property type="entry name" value="AraC_binding"/>
    <property type="match status" value="1"/>
</dbReference>
<dbReference type="InterPro" id="IPR018060">
    <property type="entry name" value="HTH_AraC"/>
</dbReference>
<dbReference type="Pfam" id="PF12833">
    <property type="entry name" value="HTH_18"/>
    <property type="match status" value="1"/>
</dbReference>
<dbReference type="Gene3D" id="1.10.10.60">
    <property type="entry name" value="Homeodomain-like"/>
    <property type="match status" value="1"/>
</dbReference>
<evidence type="ECO:0000256" key="2">
    <source>
        <dbReference type="ARBA" id="ARBA00023125"/>
    </source>
</evidence>
<protein>
    <submittedName>
        <fullName evidence="5">Putative AraC family transcriptional regulator</fullName>
    </submittedName>
</protein>
<sequence>MGDKVFSLSIKNFCQTIMIAEKQERFQISEQTHHEFIDHAQILALAELGIAQCGLATARDMFSVYRKHQQKHMLLYTVKGKGWLQSGASRYVLEPGSLIYVPAKTENGFGIEQEEWQLAWLFLEPGVTTGPTLGNEVVYRLTPTAEPTYAAVLSLVRAANLPSSLREAVAHHAVGQLKLLMHAAGESDVPRVVQRLRRVFDVAQRQLHKDWSIEQLAQRYPCSAPHFHRLCLTHFGHGPKSHLTKMRMEYAARLLTTTEWPIQHIGEMVGYPNAANFSTGFKRWHGLTPRSFRQTNNGRLPGRSW</sequence>
<keyword evidence="1" id="KW-0805">Transcription regulation</keyword>
<dbReference type="InterPro" id="IPR037923">
    <property type="entry name" value="HTH-like"/>
</dbReference>
<dbReference type="Gene3D" id="2.60.120.280">
    <property type="entry name" value="Regulatory protein AraC"/>
    <property type="match status" value="1"/>
</dbReference>
<dbReference type="SUPFAM" id="SSF51215">
    <property type="entry name" value="Regulatory protein AraC"/>
    <property type="match status" value="1"/>
</dbReference>
<dbReference type="InterPro" id="IPR003313">
    <property type="entry name" value="AraC-bd"/>
</dbReference>
<evidence type="ECO:0000256" key="3">
    <source>
        <dbReference type="ARBA" id="ARBA00023163"/>
    </source>
</evidence>
<organism evidence="5 6">
    <name type="scientific">Vibrio proteolyticus NBRC 13287</name>
    <dbReference type="NCBI Taxonomy" id="1219065"/>
    <lineage>
        <taxon>Bacteria</taxon>
        <taxon>Pseudomonadati</taxon>
        <taxon>Pseudomonadota</taxon>
        <taxon>Gammaproteobacteria</taxon>
        <taxon>Vibrionales</taxon>
        <taxon>Vibrionaceae</taxon>
        <taxon>Vibrio</taxon>
    </lineage>
</organism>
<name>U3BAB2_VIBPR</name>
<dbReference type="Proteomes" id="UP000016570">
    <property type="component" value="Unassembled WGS sequence"/>
</dbReference>
<dbReference type="EMBL" id="BATJ01000005">
    <property type="protein sequence ID" value="GAD66749.1"/>
    <property type="molecule type" value="Genomic_DNA"/>
</dbReference>
<reference evidence="5 6" key="1">
    <citation type="submission" date="2013-09" db="EMBL/GenBank/DDBJ databases">
        <title>Whole genome shotgun sequence of Vibrio proteolyticus NBRC 13287.</title>
        <authorList>
            <person name="Isaki S."/>
            <person name="Hosoyama A."/>
            <person name="Numata M."/>
            <person name="Hashimoto M."/>
            <person name="Hosoyama Y."/>
            <person name="Tsuchikane K."/>
            <person name="Noguchi M."/>
            <person name="Hirakata S."/>
            <person name="Ichikawa N."/>
            <person name="Ohji S."/>
            <person name="Yamazoe A."/>
            <person name="Fujita N."/>
        </authorList>
    </citation>
    <scope>NUCLEOTIDE SEQUENCE [LARGE SCALE GENOMIC DNA]</scope>
    <source>
        <strain evidence="5 6">NBRC 13287</strain>
    </source>
</reference>
<dbReference type="SUPFAM" id="SSF46689">
    <property type="entry name" value="Homeodomain-like"/>
    <property type="match status" value="2"/>
</dbReference>
<keyword evidence="2" id="KW-0238">DNA-binding</keyword>
<dbReference type="PROSITE" id="PS01124">
    <property type="entry name" value="HTH_ARAC_FAMILY_2"/>
    <property type="match status" value="1"/>
</dbReference>
<dbReference type="GO" id="GO:0003700">
    <property type="term" value="F:DNA-binding transcription factor activity"/>
    <property type="evidence" value="ECO:0007669"/>
    <property type="project" value="InterPro"/>
</dbReference>
<evidence type="ECO:0000313" key="6">
    <source>
        <dbReference type="Proteomes" id="UP000016570"/>
    </source>
</evidence>
<proteinExistence type="predicted"/>
<dbReference type="InterPro" id="IPR009057">
    <property type="entry name" value="Homeodomain-like_sf"/>
</dbReference>
<dbReference type="SMART" id="SM00342">
    <property type="entry name" value="HTH_ARAC"/>
    <property type="match status" value="1"/>
</dbReference>
<dbReference type="AlphaFoldDB" id="U3BAB2"/>
<comment type="caution">
    <text evidence="5">The sequence shown here is derived from an EMBL/GenBank/DDBJ whole genome shotgun (WGS) entry which is preliminary data.</text>
</comment>
<feature type="domain" description="HTH araC/xylS-type" evidence="4">
    <location>
        <begin position="197"/>
        <end position="295"/>
    </location>
</feature>
<dbReference type="STRING" id="1219065.VPR01S_05_00440"/>
<accession>U3BAB2</accession>
<dbReference type="PANTHER" id="PTHR43280">
    <property type="entry name" value="ARAC-FAMILY TRANSCRIPTIONAL REGULATOR"/>
    <property type="match status" value="1"/>
</dbReference>
<keyword evidence="6" id="KW-1185">Reference proteome</keyword>
<dbReference type="PANTHER" id="PTHR43280:SF2">
    <property type="entry name" value="HTH-TYPE TRANSCRIPTIONAL REGULATOR EXSA"/>
    <property type="match status" value="1"/>
</dbReference>
<dbReference type="GO" id="GO:0043565">
    <property type="term" value="F:sequence-specific DNA binding"/>
    <property type="evidence" value="ECO:0007669"/>
    <property type="project" value="InterPro"/>
</dbReference>
<dbReference type="eggNOG" id="COG2207">
    <property type="taxonomic scope" value="Bacteria"/>
</dbReference>
<keyword evidence="3" id="KW-0804">Transcription</keyword>
<gene>
    <name evidence="5" type="ORF">VPR01S_05_00440</name>
</gene>
<evidence type="ECO:0000259" key="4">
    <source>
        <dbReference type="PROSITE" id="PS01124"/>
    </source>
</evidence>
<evidence type="ECO:0000256" key="1">
    <source>
        <dbReference type="ARBA" id="ARBA00023015"/>
    </source>
</evidence>